<organism evidence="1 2">
    <name type="scientific">Taklimakanibacter albus</name>
    <dbReference type="NCBI Taxonomy" id="2800327"/>
    <lineage>
        <taxon>Bacteria</taxon>
        <taxon>Pseudomonadati</taxon>
        <taxon>Pseudomonadota</taxon>
        <taxon>Alphaproteobacteria</taxon>
        <taxon>Hyphomicrobiales</taxon>
        <taxon>Aestuariivirgaceae</taxon>
        <taxon>Taklimakanibacter</taxon>
    </lineage>
</organism>
<proteinExistence type="predicted"/>
<name>A0ACC5REC0_9HYPH</name>
<evidence type="ECO:0000313" key="2">
    <source>
        <dbReference type="Proteomes" id="UP000616151"/>
    </source>
</evidence>
<accession>A0ACC5REC0</accession>
<reference evidence="1" key="1">
    <citation type="submission" date="2021-01" db="EMBL/GenBank/DDBJ databases">
        <authorList>
            <person name="Sun Q."/>
        </authorList>
    </citation>
    <scope>NUCLEOTIDE SEQUENCE</scope>
    <source>
        <strain evidence="1">YIM B02566</strain>
    </source>
</reference>
<sequence>MVKIEAEGREIVYSLERLSRLMRAGEFADGLNPAQWEALRFLARANRFSNSPGALTRYLGATKGTISQTVKALERKQLIAKTERPGEKRSIVLELTEAGKAMMAKDPWGVLAAACEELGGKTRRRMDKGLGDLLAGEITRREAPSFGVCRSCRFWREGGRGDDAASPHLCMLYDLPISAAETAQICIAHEPRI</sequence>
<comment type="caution">
    <text evidence="1">The sequence shown here is derived from an EMBL/GenBank/DDBJ whole genome shotgun (WGS) entry which is preliminary data.</text>
</comment>
<protein>
    <submittedName>
        <fullName evidence="1">MarR family transcriptional regulator</fullName>
    </submittedName>
</protein>
<dbReference type="Proteomes" id="UP000616151">
    <property type="component" value="Unassembled WGS sequence"/>
</dbReference>
<keyword evidence="2" id="KW-1185">Reference proteome</keyword>
<evidence type="ECO:0000313" key="1">
    <source>
        <dbReference type="EMBL" id="MBK1871046.1"/>
    </source>
</evidence>
<gene>
    <name evidence="1" type="ORF">JHL16_32065</name>
</gene>
<dbReference type="EMBL" id="JAENHL010000008">
    <property type="protein sequence ID" value="MBK1871046.1"/>
    <property type="molecule type" value="Genomic_DNA"/>
</dbReference>